<organism evidence="2 3">
    <name type="scientific">Candidatus Accumulibacter aalborgensis</name>
    <dbReference type="NCBI Taxonomy" id="1860102"/>
    <lineage>
        <taxon>Bacteria</taxon>
        <taxon>Pseudomonadati</taxon>
        <taxon>Pseudomonadota</taxon>
        <taxon>Betaproteobacteria</taxon>
        <taxon>Candidatus Accumulibacter</taxon>
    </lineage>
</organism>
<dbReference type="InterPro" id="IPR019180">
    <property type="entry name" value="Oxidoreductase-like_N"/>
</dbReference>
<name>A0A1A8XF17_9PROT</name>
<dbReference type="STRING" id="1860102.ACCAA_1120017"/>
<dbReference type="AlphaFoldDB" id="A0A1A8XF17"/>
<evidence type="ECO:0000313" key="2">
    <source>
        <dbReference type="EMBL" id="SBT03765.1"/>
    </source>
</evidence>
<evidence type="ECO:0000259" key="1">
    <source>
        <dbReference type="Pfam" id="PF09791"/>
    </source>
</evidence>
<dbReference type="Proteomes" id="UP000199169">
    <property type="component" value="Unassembled WGS sequence"/>
</dbReference>
<reference evidence="2 3" key="1">
    <citation type="submission" date="2016-06" db="EMBL/GenBank/DDBJ databases">
        <authorList>
            <person name="Kjaerup R.B."/>
            <person name="Dalgaard T.S."/>
            <person name="Juul-Madsen H.R."/>
        </authorList>
    </citation>
    <scope>NUCLEOTIDE SEQUENCE [LARGE SCALE GENOMIC DNA]</scope>
    <source>
        <strain evidence="2">3</strain>
    </source>
</reference>
<sequence>MRPCSSDVCLSSSQPVGAMLSAMKELVDPFCLPIRSVDDAQTIVREIEALLSRQNLSLRPPPPMPNTCCGRGCNGCVWQGYYEALAYWREQAERLLR</sequence>
<dbReference type="EMBL" id="FLQX01000016">
    <property type="protein sequence ID" value="SBT03765.1"/>
    <property type="molecule type" value="Genomic_DNA"/>
</dbReference>
<evidence type="ECO:0000313" key="3">
    <source>
        <dbReference type="Proteomes" id="UP000199169"/>
    </source>
</evidence>
<feature type="domain" description="Oxidoreductase-like" evidence="1">
    <location>
        <begin position="58"/>
        <end position="94"/>
    </location>
</feature>
<gene>
    <name evidence="2" type="ORF">ACCAA_1120017</name>
</gene>
<keyword evidence="3" id="KW-1185">Reference proteome</keyword>
<dbReference type="Pfam" id="PF09791">
    <property type="entry name" value="Oxidored-like"/>
    <property type="match status" value="1"/>
</dbReference>
<proteinExistence type="predicted"/>
<protein>
    <recommendedName>
        <fullName evidence="1">Oxidoreductase-like domain-containing protein</fullName>
    </recommendedName>
</protein>
<accession>A0A1A8XF17</accession>